<dbReference type="InterPro" id="IPR039425">
    <property type="entry name" value="RNA_pol_sigma-70-like"/>
</dbReference>
<dbReference type="InterPro" id="IPR013325">
    <property type="entry name" value="RNA_pol_sigma_r2"/>
</dbReference>
<dbReference type="NCBIfam" id="TIGR02937">
    <property type="entry name" value="sigma70-ECF"/>
    <property type="match status" value="1"/>
</dbReference>
<dbReference type="PANTHER" id="PTHR43133">
    <property type="entry name" value="RNA POLYMERASE ECF-TYPE SIGMA FACTO"/>
    <property type="match status" value="1"/>
</dbReference>
<gene>
    <name evidence="9" type="primary">sigE_43</name>
    <name evidence="9" type="ORF">OJF2_58130</name>
</gene>
<comment type="similarity">
    <text evidence="1">Belongs to the sigma-70 factor family. ECF subfamily.</text>
</comment>
<dbReference type="InterPro" id="IPR013324">
    <property type="entry name" value="RNA_pol_sigma_r3/r4-like"/>
</dbReference>
<protein>
    <submittedName>
        <fullName evidence="9">ECF RNA polymerase sigma factor SigE</fullName>
    </submittedName>
</protein>
<feature type="compositionally biased region" description="Basic and acidic residues" evidence="6">
    <location>
        <begin position="394"/>
        <end position="403"/>
    </location>
</feature>
<dbReference type="GO" id="GO:0006352">
    <property type="term" value="P:DNA-templated transcription initiation"/>
    <property type="evidence" value="ECO:0007669"/>
    <property type="project" value="InterPro"/>
</dbReference>
<proteinExistence type="inferred from homology"/>
<evidence type="ECO:0000256" key="3">
    <source>
        <dbReference type="ARBA" id="ARBA00023082"/>
    </source>
</evidence>
<dbReference type="Gene3D" id="1.10.1740.10">
    <property type="match status" value="1"/>
</dbReference>
<dbReference type="Pfam" id="PF08281">
    <property type="entry name" value="Sigma70_r4_2"/>
    <property type="match status" value="1"/>
</dbReference>
<accession>A0A5B9W9M2</accession>
<name>A0A5B9W9M2_9BACT</name>
<dbReference type="InterPro" id="IPR036388">
    <property type="entry name" value="WH-like_DNA-bd_sf"/>
</dbReference>
<keyword evidence="10" id="KW-1185">Reference proteome</keyword>
<dbReference type="Gene3D" id="1.10.10.10">
    <property type="entry name" value="Winged helix-like DNA-binding domain superfamily/Winged helix DNA-binding domain"/>
    <property type="match status" value="1"/>
</dbReference>
<feature type="region of interest" description="Disordered" evidence="6">
    <location>
        <begin position="394"/>
        <end position="421"/>
    </location>
</feature>
<dbReference type="AlphaFoldDB" id="A0A5B9W9M2"/>
<feature type="domain" description="RNA polymerase sigma factor 70 region 4 type 2" evidence="8">
    <location>
        <begin position="213"/>
        <end position="265"/>
    </location>
</feature>
<feature type="domain" description="RNA polymerase sigma-70 region 2" evidence="7">
    <location>
        <begin position="114"/>
        <end position="174"/>
    </location>
</feature>
<dbReference type="OrthoDB" id="223845at2"/>
<dbReference type="SUPFAM" id="SSF88946">
    <property type="entry name" value="Sigma2 domain of RNA polymerase sigma factors"/>
    <property type="match status" value="1"/>
</dbReference>
<evidence type="ECO:0000259" key="8">
    <source>
        <dbReference type="Pfam" id="PF08281"/>
    </source>
</evidence>
<keyword evidence="4" id="KW-0804">Transcription</keyword>
<feature type="region of interest" description="Disordered" evidence="6">
    <location>
        <begin position="1"/>
        <end position="47"/>
    </location>
</feature>
<evidence type="ECO:0000256" key="5">
    <source>
        <dbReference type="SAM" id="Coils"/>
    </source>
</evidence>
<keyword evidence="5" id="KW-0175">Coiled coil</keyword>
<evidence type="ECO:0000259" key="7">
    <source>
        <dbReference type="Pfam" id="PF04542"/>
    </source>
</evidence>
<dbReference type="InterPro" id="IPR013249">
    <property type="entry name" value="RNA_pol_sigma70_r4_t2"/>
</dbReference>
<dbReference type="GO" id="GO:0003677">
    <property type="term" value="F:DNA binding"/>
    <property type="evidence" value="ECO:0007669"/>
    <property type="project" value="InterPro"/>
</dbReference>
<evidence type="ECO:0000256" key="2">
    <source>
        <dbReference type="ARBA" id="ARBA00023015"/>
    </source>
</evidence>
<evidence type="ECO:0000256" key="4">
    <source>
        <dbReference type="ARBA" id="ARBA00023163"/>
    </source>
</evidence>
<keyword evidence="2" id="KW-0805">Transcription regulation</keyword>
<dbReference type="PANTHER" id="PTHR43133:SF51">
    <property type="entry name" value="RNA POLYMERASE SIGMA FACTOR"/>
    <property type="match status" value="1"/>
</dbReference>
<dbReference type="Proteomes" id="UP000324233">
    <property type="component" value="Chromosome"/>
</dbReference>
<dbReference type="InterPro" id="IPR007627">
    <property type="entry name" value="RNA_pol_sigma70_r2"/>
</dbReference>
<evidence type="ECO:0000313" key="10">
    <source>
        <dbReference type="Proteomes" id="UP000324233"/>
    </source>
</evidence>
<evidence type="ECO:0000256" key="1">
    <source>
        <dbReference type="ARBA" id="ARBA00010641"/>
    </source>
</evidence>
<reference evidence="9 10" key="1">
    <citation type="submission" date="2019-08" db="EMBL/GenBank/DDBJ databases">
        <title>Deep-cultivation of Planctomycetes and their phenomic and genomic characterization uncovers novel biology.</title>
        <authorList>
            <person name="Wiegand S."/>
            <person name="Jogler M."/>
            <person name="Boedeker C."/>
            <person name="Pinto D."/>
            <person name="Vollmers J."/>
            <person name="Rivas-Marin E."/>
            <person name="Kohn T."/>
            <person name="Peeters S.H."/>
            <person name="Heuer A."/>
            <person name="Rast P."/>
            <person name="Oberbeckmann S."/>
            <person name="Bunk B."/>
            <person name="Jeske O."/>
            <person name="Meyerdierks A."/>
            <person name="Storesund J.E."/>
            <person name="Kallscheuer N."/>
            <person name="Luecker S."/>
            <person name="Lage O.M."/>
            <person name="Pohl T."/>
            <person name="Merkel B.J."/>
            <person name="Hornburger P."/>
            <person name="Mueller R.-W."/>
            <person name="Bruemmer F."/>
            <person name="Labrenz M."/>
            <person name="Spormann A.M."/>
            <person name="Op den Camp H."/>
            <person name="Overmann J."/>
            <person name="Amann R."/>
            <person name="Jetten M.S.M."/>
            <person name="Mascher T."/>
            <person name="Medema M.H."/>
            <person name="Devos D.P."/>
            <person name="Kaster A.-K."/>
            <person name="Ovreas L."/>
            <person name="Rohde M."/>
            <person name="Galperin M.Y."/>
            <person name="Jogler C."/>
        </authorList>
    </citation>
    <scope>NUCLEOTIDE SEQUENCE [LARGE SCALE GENOMIC DNA]</scope>
    <source>
        <strain evidence="9 10">OJF2</strain>
    </source>
</reference>
<feature type="compositionally biased region" description="Basic residues" evidence="6">
    <location>
        <begin position="31"/>
        <end position="44"/>
    </location>
</feature>
<dbReference type="InterPro" id="IPR014284">
    <property type="entry name" value="RNA_pol_sigma-70_dom"/>
</dbReference>
<keyword evidence="3" id="KW-0731">Sigma factor</keyword>
<organism evidence="9 10">
    <name type="scientific">Aquisphaera giovannonii</name>
    <dbReference type="NCBI Taxonomy" id="406548"/>
    <lineage>
        <taxon>Bacteria</taxon>
        <taxon>Pseudomonadati</taxon>
        <taxon>Planctomycetota</taxon>
        <taxon>Planctomycetia</taxon>
        <taxon>Isosphaerales</taxon>
        <taxon>Isosphaeraceae</taxon>
        <taxon>Aquisphaera</taxon>
    </lineage>
</organism>
<dbReference type="CDD" id="cd06171">
    <property type="entry name" value="Sigma70_r4"/>
    <property type="match status" value="1"/>
</dbReference>
<dbReference type="EMBL" id="CP042997">
    <property type="protein sequence ID" value="QEH37226.1"/>
    <property type="molecule type" value="Genomic_DNA"/>
</dbReference>
<dbReference type="SUPFAM" id="SSF88659">
    <property type="entry name" value="Sigma3 and sigma4 domains of RNA polymerase sigma factors"/>
    <property type="match status" value="1"/>
</dbReference>
<dbReference type="GO" id="GO:0016987">
    <property type="term" value="F:sigma factor activity"/>
    <property type="evidence" value="ECO:0007669"/>
    <property type="project" value="UniProtKB-KW"/>
</dbReference>
<dbReference type="KEGG" id="agv:OJF2_58130"/>
<evidence type="ECO:0000313" key="9">
    <source>
        <dbReference type="EMBL" id="QEH37226.1"/>
    </source>
</evidence>
<sequence>MGGCGHSRRGSVGRGPREGPAGTEHRLPGFRNRHLRSSAKKKGLNRPSPSHYWVAFLNGSGVYAMAKSRGGALDRDLQIPFSGAGRGELGDGPLVDAFLDGREDESERAFEEVVNRHGPMVLRVCRQVLGDRDHADDAFQAVFLVLARSARKVRNRDSLGSWLHGVALRVATTARVRMLARRSRETPAEGECAFDERPGECDPKVTDRSADLEAVHQELARLPEHQRAAIVLCYLEGLTHDEAAARLRWPVGTVRSRLARGRDRLRGRLLRRGVTPTAVLGPLAAWLAGAGGTAAEAAGVAPSVSAATLATTVRTASLFARCEASEIALLRAGSFPLARGVLKTMAWQKLIRAGLCLIPAASMIAGGAVIVARTGQGPAAVRVVAAQDVGKAIGKSDDGKAEEAASGASEGTRKLDRTFSQPNPADLLEAARQRLEAQKAYYEEGRITLDRYVDASRAVMVAERILQEKGKSADRGPLLRHVQRLRDIEARERAELVAGRATVSDVAEIVQARVEAEIQLGNGDVSASQVQGEVTRLRARVDALEKKLDDALKALGERPAAGPGRADSVGR</sequence>
<evidence type="ECO:0000256" key="6">
    <source>
        <dbReference type="SAM" id="MobiDB-lite"/>
    </source>
</evidence>
<dbReference type="Pfam" id="PF04542">
    <property type="entry name" value="Sigma70_r2"/>
    <property type="match status" value="1"/>
</dbReference>
<feature type="compositionally biased region" description="Basic residues" evidence="6">
    <location>
        <begin position="1"/>
        <end position="11"/>
    </location>
</feature>
<feature type="coiled-coil region" evidence="5">
    <location>
        <begin position="527"/>
        <end position="554"/>
    </location>
</feature>